<dbReference type="InterPro" id="IPR027417">
    <property type="entry name" value="P-loop_NTPase"/>
</dbReference>
<protein>
    <submittedName>
        <fullName evidence="8">Sigma-54-dependent Fis family transcriptional regulator</fullName>
    </submittedName>
</protein>
<dbReference type="InterPro" id="IPR002197">
    <property type="entry name" value="HTH_Fis"/>
</dbReference>
<sequence>MGAQIRQAWERFVSDGELPGQTIRDVVTQSWKRSAGFHVGFNRRLAPMVEEGELHRRRTGNAILISAAAPALGRSRTFLADARSMLILTEASGLIIATEGDPRVVDAGRANHLELGGHWHEQQIGTNAIGTALAEGAAVQIHGSEHYCEDVQRWTCAAVPVKNSANGRILGVVDISGRVESFNPQSMALAVAVGGEIESALDRMLRMEHEVLLRHFLMKRSVWLNEDMLVLDRYGLVVHATKEGGSAGVWKESGMREEVQTLPIPEWQAELRRREPNAKIEFVRQEGGEIGAIVLLGRPQAKTATRSGASSLRERVVLFSDILGKSPAMLAAKERAVRLSEAGLPVLIEGETGTGKELFARAIHAQVRGSQAPFVPVNCGGIARDLIASELFGYNKGSFTGADERGREGRIVAADGGTLCLDEIGEMPLELQSYLLRVLEDGIVYPVGSQEGRQVELSLVSMTNRSLAGEIAAGRFRSDLFYRVAAATITIPPLRDRGDDVILLAGHFAELAARRLSKAMPRFSEEALQAICAYRWPGNVRQLRNIIDAAVALMPGDDIRLENLPAEVREGIPVNVTSAAGALRKAEETAIREAVEACNGNMTEAARRLGIARSTLYVRLAEYGINR</sequence>
<dbReference type="PRINTS" id="PR01590">
    <property type="entry name" value="HTHFIS"/>
</dbReference>
<dbReference type="Gene3D" id="1.10.8.60">
    <property type="match status" value="1"/>
</dbReference>
<dbReference type="PROSITE" id="PS50045">
    <property type="entry name" value="SIGMA54_INTERACT_4"/>
    <property type="match status" value="1"/>
</dbReference>
<organism evidence="8 9">
    <name type="scientific">Rhizobium puerariae</name>
    <dbReference type="NCBI Taxonomy" id="1585791"/>
    <lineage>
        <taxon>Bacteria</taxon>
        <taxon>Pseudomonadati</taxon>
        <taxon>Pseudomonadota</taxon>
        <taxon>Alphaproteobacteria</taxon>
        <taxon>Hyphomicrobiales</taxon>
        <taxon>Rhizobiaceae</taxon>
        <taxon>Rhizobium/Agrobacterium group</taxon>
        <taxon>Rhizobium</taxon>
    </lineage>
</organism>
<dbReference type="CDD" id="cd00009">
    <property type="entry name" value="AAA"/>
    <property type="match status" value="1"/>
</dbReference>
<keyword evidence="5" id="KW-0238">DNA-binding</keyword>
<name>A0ABV6AP64_9HYPH</name>
<keyword evidence="6" id="KW-0804">Transcription</keyword>
<feature type="domain" description="Sigma-54 factor interaction" evidence="7">
    <location>
        <begin position="322"/>
        <end position="552"/>
    </location>
</feature>
<dbReference type="Pfam" id="PF25601">
    <property type="entry name" value="AAA_lid_14"/>
    <property type="match status" value="1"/>
</dbReference>
<keyword evidence="2" id="KW-0067">ATP-binding</keyword>
<dbReference type="Gene3D" id="3.40.50.300">
    <property type="entry name" value="P-loop containing nucleotide triphosphate hydrolases"/>
    <property type="match status" value="1"/>
</dbReference>
<evidence type="ECO:0000313" key="9">
    <source>
        <dbReference type="Proteomes" id="UP001589692"/>
    </source>
</evidence>
<keyword evidence="1" id="KW-0547">Nucleotide-binding</keyword>
<evidence type="ECO:0000256" key="5">
    <source>
        <dbReference type="ARBA" id="ARBA00023125"/>
    </source>
</evidence>
<comment type="caution">
    <text evidence="8">The sequence shown here is derived from an EMBL/GenBank/DDBJ whole genome shotgun (WGS) entry which is preliminary data.</text>
</comment>
<dbReference type="Pfam" id="PF00158">
    <property type="entry name" value="Sigma54_activat"/>
    <property type="match status" value="1"/>
</dbReference>
<dbReference type="Proteomes" id="UP001589692">
    <property type="component" value="Unassembled WGS sequence"/>
</dbReference>
<keyword evidence="9" id="KW-1185">Reference proteome</keyword>
<dbReference type="InterPro" id="IPR003018">
    <property type="entry name" value="GAF"/>
</dbReference>
<dbReference type="InterPro" id="IPR025662">
    <property type="entry name" value="Sigma_54_int_dom_ATP-bd_1"/>
</dbReference>
<dbReference type="RefSeq" id="WP_377265217.1">
    <property type="nucleotide sequence ID" value="NZ_JBHMAA010000033.1"/>
</dbReference>
<dbReference type="InterPro" id="IPR029016">
    <property type="entry name" value="GAF-like_dom_sf"/>
</dbReference>
<accession>A0ABV6AP64</accession>
<dbReference type="SMART" id="SM00382">
    <property type="entry name" value="AAA"/>
    <property type="match status" value="1"/>
</dbReference>
<dbReference type="PANTHER" id="PTHR32071">
    <property type="entry name" value="TRANSCRIPTIONAL REGULATORY PROTEIN"/>
    <property type="match status" value="1"/>
</dbReference>
<dbReference type="Gene3D" id="3.30.450.40">
    <property type="match status" value="1"/>
</dbReference>
<dbReference type="Gene3D" id="1.10.10.60">
    <property type="entry name" value="Homeodomain-like"/>
    <property type="match status" value="1"/>
</dbReference>
<dbReference type="Pfam" id="PF01590">
    <property type="entry name" value="GAF"/>
    <property type="match status" value="1"/>
</dbReference>
<evidence type="ECO:0000256" key="2">
    <source>
        <dbReference type="ARBA" id="ARBA00022840"/>
    </source>
</evidence>
<proteinExistence type="predicted"/>
<dbReference type="Pfam" id="PF02954">
    <property type="entry name" value="HTH_8"/>
    <property type="match status" value="1"/>
</dbReference>
<dbReference type="InterPro" id="IPR003593">
    <property type="entry name" value="AAA+_ATPase"/>
</dbReference>
<dbReference type="PROSITE" id="PS00688">
    <property type="entry name" value="SIGMA54_INTERACT_3"/>
    <property type="match status" value="1"/>
</dbReference>
<evidence type="ECO:0000256" key="6">
    <source>
        <dbReference type="ARBA" id="ARBA00023163"/>
    </source>
</evidence>
<evidence type="ECO:0000256" key="1">
    <source>
        <dbReference type="ARBA" id="ARBA00022741"/>
    </source>
</evidence>
<evidence type="ECO:0000256" key="4">
    <source>
        <dbReference type="ARBA" id="ARBA00023015"/>
    </source>
</evidence>
<dbReference type="InterPro" id="IPR025944">
    <property type="entry name" value="Sigma_54_int_dom_CS"/>
</dbReference>
<dbReference type="SUPFAM" id="SSF52540">
    <property type="entry name" value="P-loop containing nucleoside triphosphate hydrolases"/>
    <property type="match status" value="1"/>
</dbReference>
<keyword evidence="4" id="KW-0805">Transcription regulation</keyword>
<evidence type="ECO:0000313" key="8">
    <source>
        <dbReference type="EMBL" id="MFB9952411.1"/>
    </source>
</evidence>
<evidence type="ECO:0000259" key="7">
    <source>
        <dbReference type="PROSITE" id="PS50045"/>
    </source>
</evidence>
<dbReference type="PROSITE" id="PS00675">
    <property type="entry name" value="SIGMA54_INTERACT_1"/>
    <property type="match status" value="1"/>
</dbReference>
<dbReference type="InterPro" id="IPR002078">
    <property type="entry name" value="Sigma_54_int"/>
</dbReference>
<evidence type="ECO:0000256" key="3">
    <source>
        <dbReference type="ARBA" id="ARBA00023012"/>
    </source>
</evidence>
<dbReference type="EMBL" id="JBHMAA010000033">
    <property type="protein sequence ID" value="MFB9952411.1"/>
    <property type="molecule type" value="Genomic_DNA"/>
</dbReference>
<keyword evidence="3" id="KW-0902">Two-component regulatory system</keyword>
<dbReference type="InterPro" id="IPR058031">
    <property type="entry name" value="AAA_lid_NorR"/>
</dbReference>
<gene>
    <name evidence="8" type="ORF">ACFFP0_26510</name>
</gene>
<dbReference type="InterPro" id="IPR009057">
    <property type="entry name" value="Homeodomain-like_sf"/>
</dbReference>
<reference evidence="8 9" key="1">
    <citation type="submission" date="2024-09" db="EMBL/GenBank/DDBJ databases">
        <authorList>
            <person name="Sun Q."/>
            <person name="Mori K."/>
        </authorList>
    </citation>
    <scope>NUCLEOTIDE SEQUENCE [LARGE SCALE GENOMIC DNA]</scope>
    <source>
        <strain evidence="8 9">TBRC 4938</strain>
    </source>
</reference>
<dbReference type="SUPFAM" id="SSF46689">
    <property type="entry name" value="Homeodomain-like"/>
    <property type="match status" value="1"/>
</dbReference>